<dbReference type="SUPFAM" id="SSF81301">
    <property type="entry name" value="Nucleotidyltransferase"/>
    <property type="match status" value="1"/>
</dbReference>
<evidence type="ECO:0000313" key="2">
    <source>
        <dbReference type="Proteomes" id="UP000814385"/>
    </source>
</evidence>
<dbReference type="InterPro" id="IPR039498">
    <property type="entry name" value="NTP_transf_5"/>
</dbReference>
<proteinExistence type="predicted"/>
<accession>A0ABS9P3G3</accession>
<name>A0ABS9P3G3_9GAMM</name>
<gene>
    <name evidence="1" type="ORF">HOP52_00855</name>
</gene>
<dbReference type="EMBL" id="JABFUC010000001">
    <property type="protein sequence ID" value="MCG6656327.1"/>
    <property type="molecule type" value="Genomic_DNA"/>
</dbReference>
<evidence type="ECO:0000313" key="1">
    <source>
        <dbReference type="EMBL" id="MCG6656327.1"/>
    </source>
</evidence>
<reference evidence="1 2" key="1">
    <citation type="submission" date="2020-05" db="EMBL/GenBank/DDBJ databases">
        <title>Comparative genomic analysis of denitrifying bacteria from Halomonas genus.</title>
        <authorList>
            <person name="Wang L."/>
            <person name="Shao Z."/>
        </authorList>
    </citation>
    <scope>NUCLEOTIDE SEQUENCE [LARGE SCALE GENOMIC DNA]</scope>
    <source>
        <strain evidence="1 2">A4</strain>
    </source>
</reference>
<protein>
    <submittedName>
        <fullName evidence="1">Nucleotidyltransferase family protein</fullName>
    </submittedName>
</protein>
<dbReference type="InterPro" id="IPR043519">
    <property type="entry name" value="NT_sf"/>
</dbReference>
<dbReference type="Pfam" id="PF14907">
    <property type="entry name" value="NTP_transf_5"/>
    <property type="match status" value="1"/>
</dbReference>
<keyword evidence="2" id="KW-1185">Reference proteome</keyword>
<sequence>MSAISKEFSQIDPSSQLLLLLSRLELTIEQEKAVLALCSRIDDWAKLTDQARQRFVLPLVYRHLWQLAPENISPNEFEDMKYQCLTVAQHYLLVASTQRKLVKELTEPLGILPIFFKGHSLAARYYDEPAMRFSRDIDVLVPHERMVELLEAALKKGYIPCDPKQLETDRTSLEFLARVQGVITLMTPQGVVVEFHQRIDYTGTVYKTEELLSTAEFIVFEDIEIPVMPTAELFVYICLHHTKHHWSHLHWLVDLDAVKRHPSFDLNDVYACAEKRNLTETVKASLELYEALASPNPGSQPMSAQGRQLLEACLTALQGDYAVEQALSRSRATPDFSFAWQANRWHWLRWKFFGWVRIFRPSYTDYRNWPLPNRWQWVYRPVRPFREAIRRLGLSKA</sequence>
<comment type="caution">
    <text evidence="1">The sequence shown here is derived from an EMBL/GenBank/DDBJ whole genome shotgun (WGS) entry which is preliminary data.</text>
</comment>
<dbReference type="Gene3D" id="3.30.460.40">
    <property type="match status" value="1"/>
</dbReference>
<organism evidence="1 2">
    <name type="scientific">Billgrantia campisalis</name>
    <dbReference type="NCBI Taxonomy" id="74661"/>
    <lineage>
        <taxon>Bacteria</taxon>
        <taxon>Pseudomonadati</taxon>
        <taxon>Pseudomonadota</taxon>
        <taxon>Gammaproteobacteria</taxon>
        <taxon>Oceanospirillales</taxon>
        <taxon>Halomonadaceae</taxon>
        <taxon>Billgrantia</taxon>
    </lineage>
</organism>
<dbReference type="Proteomes" id="UP000814385">
    <property type="component" value="Unassembled WGS sequence"/>
</dbReference>
<dbReference type="RefSeq" id="WP_238974998.1">
    <property type="nucleotide sequence ID" value="NZ_JABFUC010000001.1"/>
</dbReference>